<evidence type="ECO:0000256" key="6">
    <source>
        <dbReference type="ARBA" id="ARBA00023136"/>
    </source>
</evidence>
<gene>
    <name evidence="12" type="ORF">OV287_10335</name>
</gene>
<dbReference type="CDD" id="cd00082">
    <property type="entry name" value="HisKA"/>
    <property type="match status" value="1"/>
</dbReference>
<dbReference type="EMBL" id="JAPNKA010000001">
    <property type="protein sequence ID" value="MCY1074888.1"/>
    <property type="molecule type" value="Genomic_DNA"/>
</dbReference>
<keyword evidence="13" id="KW-1185">Reference proteome</keyword>
<comment type="caution">
    <text evidence="12">The sequence shown here is derived from an EMBL/GenBank/DDBJ whole genome shotgun (WGS) entry which is preliminary data.</text>
</comment>
<dbReference type="Gene3D" id="3.30.450.20">
    <property type="entry name" value="PAS domain"/>
    <property type="match status" value="2"/>
</dbReference>
<evidence type="ECO:0000256" key="3">
    <source>
        <dbReference type="ARBA" id="ARBA00022553"/>
    </source>
</evidence>
<dbReference type="InterPro" id="IPR000700">
    <property type="entry name" value="PAS-assoc_C"/>
</dbReference>
<keyword evidence="6" id="KW-0472">Membrane</keyword>
<dbReference type="SUPFAM" id="SSF55874">
    <property type="entry name" value="ATPase domain of HSP90 chaperone/DNA topoisomerase II/histidine kinase"/>
    <property type="match status" value="1"/>
</dbReference>
<evidence type="ECO:0000256" key="2">
    <source>
        <dbReference type="ARBA" id="ARBA00012438"/>
    </source>
</evidence>
<dbReference type="SUPFAM" id="SSF55785">
    <property type="entry name" value="PYP-like sensor domain (PAS domain)"/>
    <property type="match status" value="2"/>
</dbReference>
<evidence type="ECO:0000256" key="1">
    <source>
        <dbReference type="ARBA" id="ARBA00000085"/>
    </source>
</evidence>
<dbReference type="SMART" id="SM00388">
    <property type="entry name" value="HisKA"/>
    <property type="match status" value="1"/>
</dbReference>
<feature type="coiled-coil region" evidence="7">
    <location>
        <begin position="272"/>
        <end position="303"/>
    </location>
</feature>
<organism evidence="12 13">
    <name type="scientific">Archangium lansingense</name>
    <dbReference type="NCBI Taxonomy" id="2995310"/>
    <lineage>
        <taxon>Bacteria</taxon>
        <taxon>Pseudomonadati</taxon>
        <taxon>Myxococcota</taxon>
        <taxon>Myxococcia</taxon>
        <taxon>Myxococcales</taxon>
        <taxon>Cystobacterineae</taxon>
        <taxon>Archangiaceae</taxon>
        <taxon>Archangium</taxon>
    </lineage>
</organism>
<dbReference type="Pfam" id="PF00989">
    <property type="entry name" value="PAS"/>
    <property type="match status" value="2"/>
</dbReference>
<dbReference type="Pfam" id="PF02518">
    <property type="entry name" value="HATPase_c"/>
    <property type="match status" value="1"/>
</dbReference>
<dbReference type="EC" id="2.7.13.3" evidence="2"/>
<feature type="domain" description="PAS" evidence="10">
    <location>
        <begin position="157"/>
        <end position="227"/>
    </location>
</feature>
<dbReference type="InterPro" id="IPR004358">
    <property type="entry name" value="Sig_transdc_His_kin-like_C"/>
</dbReference>
<dbReference type="InterPro" id="IPR003594">
    <property type="entry name" value="HATPase_dom"/>
</dbReference>
<feature type="region of interest" description="Disordered" evidence="8">
    <location>
        <begin position="518"/>
        <end position="538"/>
    </location>
</feature>
<feature type="domain" description="PAS" evidence="10">
    <location>
        <begin position="24"/>
        <end position="66"/>
    </location>
</feature>
<keyword evidence="4" id="KW-0808">Transferase</keyword>
<dbReference type="InterPro" id="IPR036890">
    <property type="entry name" value="HATPase_C_sf"/>
</dbReference>
<dbReference type="InterPro" id="IPR036097">
    <property type="entry name" value="HisK_dim/P_sf"/>
</dbReference>
<dbReference type="InterPro" id="IPR005467">
    <property type="entry name" value="His_kinase_dom"/>
</dbReference>
<comment type="catalytic activity">
    <reaction evidence="1">
        <text>ATP + protein L-histidine = ADP + protein N-phospho-L-histidine.</text>
        <dbReference type="EC" id="2.7.13.3"/>
    </reaction>
</comment>
<dbReference type="Proteomes" id="UP001207654">
    <property type="component" value="Unassembled WGS sequence"/>
</dbReference>
<dbReference type="SMART" id="SM00086">
    <property type="entry name" value="PAC"/>
    <property type="match status" value="2"/>
</dbReference>
<dbReference type="Gene3D" id="1.10.287.130">
    <property type="match status" value="1"/>
</dbReference>
<sequence length="538" mass="60838">MTALTRPSTFPADVLTEGLFQVQHQALLSTILNGISEGVIIADASGHLLYFSPNAHKLLGIGPADMAPGSWSRHYGIFYADTRTPCPSERLPLYRALQGEEAPEEELFLRNAQLPEGQHVHASARPMRDEQGRLLGAMVTLRNTQGQRQAEASQRRTEQQFQLIVEAAQEGIWTIDTEQRTTYVNRFQAEMLGYTVDEMMGRHISDFMDEENRAIARQNIERQRQGLTEFHDLQLRHKEGRPIWTMVSSNPMYDEQGRYTGVLAMVTDITRRRAAEEEVRQLNAQLEQRIAERTVELEYTNRELESFAYSVAHDLRSPLRSISNFTQALDEDCGDKLDSTGHDYLGRMRAACKRMSELIDGILSLSRVNRTELVESEVNLSALAHSVSEQIQRWQPERTVRFTIQDGLVDRGDAKLLRGVLENLLGNAWKFTRDRPQAEIEFGSTLAEDGKRRVYFVRDNGAGFDMAFQNKLFGVFQRLHTQQEFEGNGVGLATVQRIIRRHGGTIRGEGRVGHGATFSFSLHDPSPTTPGNEPGLIN</sequence>
<evidence type="ECO:0000259" key="11">
    <source>
        <dbReference type="PROSITE" id="PS50113"/>
    </source>
</evidence>
<dbReference type="SMART" id="SM00091">
    <property type="entry name" value="PAS"/>
    <property type="match status" value="2"/>
</dbReference>
<dbReference type="InterPro" id="IPR050351">
    <property type="entry name" value="BphY/WalK/GraS-like"/>
</dbReference>
<dbReference type="RefSeq" id="WP_267533843.1">
    <property type="nucleotide sequence ID" value="NZ_JAPNKA010000001.1"/>
</dbReference>
<dbReference type="Pfam" id="PF00512">
    <property type="entry name" value="HisKA"/>
    <property type="match status" value="1"/>
</dbReference>
<dbReference type="InterPro" id="IPR001610">
    <property type="entry name" value="PAC"/>
</dbReference>
<reference evidence="12 13" key="1">
    <citation type="submission" date="2022-11" db="EMBL/GenBank/DDBJ databases">
        <title>Minimal conservation of predation-associated metabolite biosynthetic gene clusters underscores biosynthetic potential of Myxococcota including descriptions for ten novel species: Archangium lansinium sp. nov., Myxococcus landrumus sp. nov., Nannocystis bai.</title>
        <authorList>
            <person name="Ahearne A."/>
            <person name="Stevens C."/>
            <person name="Phillips K."/>
        </authorList>
    </citation>
    <scope>NUCLEOTIDE SEQUENCE [LARGE SCALE GENOMIC DNA]</scope>
    <source>
        <strain evidence="12 13">MIWBW</strain>
    </source>
</reference>
<proteinExistence type="predicted"/>
<dbReference type="PRINTS" id="PR00344">
    <property type="entry name" value="BCTRLSENSOR"/>
</dbReference>
<dbReference type="InterPro" id="IPR013767">
    <property type="entry name" value="PAS_fold"/>
</dbReference>
<dbReference type="PROSITE" id="PS50112">
    <property type="entry name" value="PAS"/>
    <property type="match status" value="2"/>
</dbReference>
<evidence type="ECO:0000256" key="8">
    <source>
        <dbReference type="SAM" id="MobiDB-lite"/>
    </source>
</evidence>
<dbReference type="InterPro" id="IPR003661">
    <property type="entry name" value="HisK_dim/P_dom"/>
</dbReference>
<feature type="domain" description="PAC" evidence="11">
    <location>
        <begin position="229"/>
        <end position="281"/>
    </location>
</feature>
<keyword evidence="7" id="KW-0175">Coiled coil</keyword>
<dbReference type="InterPro" id="IPR000014">
    <property type="entry name" value="PAS"/>
</dbReference>
<evidence type="ECO:0000256" key="4">
    <source>
        <dbReference type="ARBA" id="ARBA00022679"/>
    </source>
</evidence>
<dbReference type="NCBIfam" id="TIGR00229">
    <property type="entry name" value="sensory_box"/>
    <property type="match status" value="1"/>
</dbReference>
<dbReference type="SMART" id="SM00387">
    <property type="entry name" value="HATPase_c"/>
    <property type="match status" value="1"/>
</dbReference>
<keyword evidence="5" id="KW-0418">Kinase</keyword>
<dbReference type="Gene3D" id="3.30.565.10">
    <property type="entry name" value="Histidine kinase-like ATPase, C-terminal domain"/>
    <property type="match status" value="1"/>
</dbReference>
<protein>
    <recommendedName>
        <fullName evidence="2">histidine kinase</fullName>
        <ecNumber evidence="2">2.7.13.3</ecNumber>
    </recommendedName>
</protein>
<dbReference type="CDD" id="cd00130">
    <property type="entry name" value="PAS"/>
    <property type="match status" value="2"/>
</dbReference>
<evidence type="ECO:0000313" key="13">
    <source>
        <dbReference type="Proteomes" id="UP001207654"/>
    </source>
</evidence>
<name>A0ABT3ZZU9_9BACT</name>
<keyword evidence="3" id="KW-0597">Phosphoprotein</keyword>
<evidence type="ECO:0000259" key="10">
    <source>
        <dbReference type="PROSITE" id="PS50112"/>
    </source>
</evidence>
<evidence type="ECO:0000256" key="7">
    <source>
        <dbReference type="SAM" id="Coils"/>
    </source>
</evidence>
<dbReference type="SUPFAM" id="SSF47384">
    <property type="entry name" value="Homodimeric domain of signal transducing histidine kinase"/>
    <property type="match status" value="1"/>
</dbReference>
<dbReference type="PROSITE" id="PS50113">
    <property type="entry name" value="PAC"/>
    <property type="match status" value="1"/>
</dbReference>
<dbReference type="PANTHER" id="PTHR42878">
    <property type="entry name" value="TWO-COMPONENT HISTIDINE KINASE"/>
    <property type="match status" value="1"/>
</dbReference>
<dbReference type="PANTHER" id="PTHR42878:SF15">
    <property type="entry name" value="BACTERIOPHYTOCHROME"/>
    <property type="match status" value="1"/>
</dbReference>
<dbReference type="PROSITE" id="PS50109">
    <property type="entry name" value="HIS_KIN"/>
    <property type="match status" value="1"/>
</dbReference>
<accession>A0ABT3ZZU9</accession>
<evidence type="ECO:0000256" key="5">
    <source>
        <dbReference type="ARBA" id="ARBA00022777"/>
    </source>
</evidence>
<evidence type="ECO:0000313" key="12">
    <source>
        <dbReference type="EMBL" id="MCY1074888.1"/>
    </source>
</evidence>
<dbReference type="InterPro" id="IPR035965">
    <property type="entry name" value="PAS-like_dom_sf"/>
</dbReference>
<evidence type="ECO:0000259" key="9">
    <source>
        <dbReference type="PROSITE" id="PS50109"/>
    </source>
</evidence>
<feature type="domain" description="Histidine kinase" evidence="9">
    <location>
        <begin position="310"/>
        <end position="526"/>
    </location>
</feature>